<keyword evidence="2" id="KW-0732">Signal</keyword>
<organism evidence="3 4">
    <name type="scientific">Prymnesium parvum</name>
    <name type="common">Toxic golden alga</name>
    <dbReference type="NCBI Taxonomy" id="97485"/>
    <lineage>
        <taxon>Eukaryota</taxon>
        <taxon>Haptista</taxon>
        <taxon>Haptophyta</taxon>
        <taxon>Prymnesiophyceae</taxon>
        <taxon>Prymnesiales</taxon>
        <taxon>Prymnesiaceae</taxon>
        <taxon>Prymnesium</taxon>
    </lineage>
</organism>
<evidence type="ECO:0000313" key="4">
    <source>
        <dbReference type="Proteomes" id="UP001515480"/>
    </source>
</evidence>
<evidence type="ECO:0000313" key="3">
    <source>
        <dbReference type="EMBL" id="KAL1496378.1"/>
    </source>
</evidence>
<dbReference type="GO" id="GO:0006508">
    <property type="term" value="P:proteolysis"/>
    <property type="evidence" value="ECO:0007669"/>
    <property type="project" value="InterPro"/>
</dbReference>
<feature type="signal peptide" evidence="2">
    <location>
        <begin position="1"/>
        <end position="15"/>
    </location>
</feature>
<comment type="caution">
    <text evidence="3">The sequence shown here is derived from an EMBL/GenBank/DDBJ whole genome shotgun (WGS) entry which is preliminary data.</text>
</comment>
<keyword evidence="4" id="KW-1185">Reference proteome</keyword>
<sequence length="465" mass="49150">MIALASSLVLAFSSAGPRAPRMCVAPASPARHPPPLAVGPRAAKFDQLIAESQVLEATELLAAGGVDLTRGRARALLDAACARSFAQMQRRPPSAAADAAADAAQAAMLDEQQEQQQRQLQLVYDSLRREGALRGYGSVSSISLLPAADVREVSTEEQLRLTGLPTASFAPRTGSSAADLVAGAGSALLISVVSDQLGLDVRLSIGVVFLAFVLDRILLRGAVLESATRLLKPGYAATVRKHEAGHFLVAYLLGCPIEACLLDVWSAARDNRFAGAAGTVFFDPELGKALAQGSITREIIDRYSVVVMAGIAAEAATNGKAEGGQADELALIQLLGSLGGGKSWDLPRVRNQARWAASQALLLLREHNVAYQALCDALSRGEGVGACIAAIEDGLDEQFGRNGELPAQLRARKLVKKDAGEEKAPRTESGMQGPGSDALDARRQEIDDRLKAINERLAREEHTWT</sequence>
<dbReference type="GO" id="GO:0004222">
    <property type="term" value="F:metalloendopeptidase activity"/>
    <property type="evidence" value="ECO:0007669"/>
    <property type="project" value="InterPro"/>
</dbReference>
<dbReference type="PANTHER" id="PTHR33471:SF7">
    <property type="entry name" value="ATP-DEPENDENT ZINC METALLOPROTEASE-RELATED"/>
    <property type="match status" value="1"/>
</dbReference>
<dbReference type="EMBL" id="JBGBPQ010000029">
    <property type="protein sequence ID" value="KAL1496378.1"/>
    <property type="molecule type" value="Genomic_DNA"/>
</dbReference>
<feature type="region of interest" description="Disordered" evidence="1">
    <location>
        <begin position="416"/>
        <end position="445"/>
    </location>
</feature>
<accession>A0AB34IEH0</accession>
<dbReference type="GO" id="GO:0005524">
    <property type="term" value="F:ATP binding"/>
    <property type="evidence" value="ECO:0007669"/>
    <property type="project" value="InterPro"/>
</dbReference>
<dbReference type="InterPro" id="IPR037219">
    <property type="entry name" value="Peptidase_M41-like"/>
</dbReference>
<evidence type="ECO:0000256" key="1">
    <source>
        <dbReference type="SAM" id="MobiDB-lite"/>
    </source>
</evidence>
<evidence type="ECO:0000256" key="2">
    <source>
        <dbReference type="SAM" id="SignalP"/>
    </source>
</evidence>
<dbReference type="Gene3D" id="1.20.58.760">
    <property type="entry name" value="Peptidase M41"/>
    <property type="match status" value="1"/>
</dbReference>
<reference evidence="3 4" key="1">
    <citation type="journal article" date="2024" name="Science">
        <title>Giant polyketide synthase enzymes in the biosynthesis of giant marine polyether toxins.</title>
        <authorList>
            <person name="Fallon T.R."/>
            <person name="Shende V.V."/>
            <person name="Wierzbicki I.H."/>
            <person name="Pendleton A.L."/>
            <person name="Watervoot N.F."/>
            <person name="Auber R.P."/>
            <person name="Gonzalez D.J."/>
            <person name="Wisecaver J.H."/>
            <person name="Moore B.S."/>
        </authorList>
    </citation>
    <scope>NUCLEOTIDE SEQUENCE [LARGE SCALE GENOMIC DNA]</scope>
    <source>
        <strain evidence="3 4">12B1</strain>
    </source>
</reference>
<feature type="compositionally biased region" description="Basic and acidic residues" evidence="1">
    <location>
        <begin position="416"/>
        <end position="426"/>
    </location>
</feature>
<proteinExistence type="predicted"/>
<feature type="chain" id="PRO_5044306156" description="Peptidase M41 domain-containing protein" evidence="2">
    <location>
        <begin position="16"/>
        <end position="465"/>
    </location>
</feature>
<protein>
    <recommendedName>
        <fullName evidence="5">Peptidase M41 domain-containing protein</fullName>
    </recommendedName>
</protein>
<dbReference type="Proteomes" id="UP001515480">
    <property type="component" value="Unassembled WGS sequence"/>
</dbReference>
<dbReference type="SUPFAM" id="SSF140990">
    <property type="entry name" value="FtsH protease domain-like"/>
    <property type="match status" value="1"/>
</dbReference>
<dbReference type="GO" id="GO:0004176">
    <property type="term" value="F:ATP-dependent peptidase activity"/>
    <property type="evidence" value="ECO:0007669"/>
    <property type="project" value="InterPro"/>
</dbReference>
<evidence type="ECO:0008006" key="5">
    <source>
        <dbReference type="Google" id="ProtNLM"/>
    </source>
</evidence>
<name>A0AB34IEH0_PRYPA</name>
<gene>
    <name evidence="3" type="ORF">AB1Y20_016333</name>
</gene>
<dbReference type="AlphaFoldDB" id="A0AB34IEH0"/>
<dbReference type="PANTHER" id="PTHR33471">
    <property type="entry name" value="ATP-DEPENDENT ZINC METALLOPROTEASE-RELATED"/>
    <property type="match status" value="1"/>
</dbReference>